<dbReference type="GO" id="GO:0005975">
    <property type="term" value="P:carbohydrate metabolic process"/>
    <property type="evidence" value="ECO:0007669"/>
    <property type="project" value="TreeGrafter"/>
</dbReference>
<keyword evidence="7" id="KW-1185">Reference proteome</keyword>
<protein>
    <recommendedName>
        <fullName evidence="3">citrate synthase (unknown stereospecificity)</fullName>
        <ecNumber evidence="3">2.3.3.16</ecNumber>
    </recommendedName>
</protein>
<comment type="caution">
    <text evidence="6">The sequence shown here is derived from an EMBL/GenBank/DDBJ whole genome shotgun (WGS) entry which is preliminary data.</text>
</comment>
<dbReference type="InterPro" id="IPR036969">
    <property type="entry name" value="Citrate_synthase_sf"/>
</dbReference>
<proteinExistence type="inferred from homology"/>
<comment type="pathway">
    <text evidence="1">Carbohydrate metabolism; tricarboxylic acid cycle; isocitrate from oxaloacetate: step 1/2.</text>
</comment>
<name>A0A916XMW3_9BURK</name>
<dbReference type="GO" id="GO:0005829">
    <property type="term" value="C:cytosol"/>
    <property type="evidence" value="ECO:0007669"/>
    <property type="project" value="TreeGrafter"/>
</dbReference>
<reference evidence="6" key="2">
    <citation type="submission" date="2020-09" db="EMBL/GenBank/DDBJ databases">
        <authorList>
            <person name="Sun Q."/>
            <person name="Zhou Y."/>
        </authorList>
    </citation>
    <scope>NUCLEOTIDE SEQUENCE</scope>
    <source>
        <strain evidence="6">CGMCC 1.10998</strain>
    </source>
</reference>
<dbReference type="SUPFAM" id="SSF48256">
    <property type="entry name" value="Citrate synthase"/>
    <property type="match status" value="1"/>
</dbReference>
<dbReference type="GO" id="GO:0036440">
    <property type="term" value="F:citrate synthase activity"/>
    <property type="evidence" value="ECO:0007669"/>
    <property type="project" value="UniProtKB-EC"/>
</dbReference>
<evidence type="ECO:0000256" key="1">
    <source>
        <dbReference type="ARBA" id="ARBA00004751"/>
    </source>
</evidence>
<dbReference type="Proteomes" id="UP000637423">
    <property type="component" value="Unassembled WGS sequence"/>
</dbReference>
<evidence type="ECO:0000256" key="2">
    <source>
        <dbReference type="ARBA" id="ARBA00010566"/>
    </source>
</evidence>
<organism evidence="6 7">
    <name type="scientific">Undibacterium terreum</name>
    <dbReference type="NCBI Taxonomy" id="1224302"/>
    <lineage>
        <taxon>Bacteria</taxon>
        <taxon>Pseudomonadati</taxon>
        <taxon>Pseudomonadota</taxon>
        <taxon>Betaproteobacteria</taxon>
        <taxon>Burkholderiales</taxon>
        <taxon>Oxalobacteraceae</taxon>
        <taxon>Undibacterium</taxon>
    </lineage>
</organism>
<dbReference type="CDD" id="cd06102">
    <property type="entry name" value="citrate_synt_like_2"/>
    <property type="match status" value="1"/>
</dbReference>
<dbReference type="GO" id="GO:0006099">
    <property type="term" value="P:tricarboxylic acid cycle"/>
    <property type="evidence" value="ECO:0007669"/>
    <property type="project" value="TreeGrafter"/>
</dbReference>
<dbReference type="EC" id="2.3.3.16" evidence="3"/>
<comment type="similarity">
    <text evidence="2">Belongs to the citrate synthase family.</text>
</comment>
<sequence length="413" mass="44344">MKKNLSAAEAAGLLGISLPTLYAYVSRGILRSIAEEGQRSRRYLHEEVLKLAARNNDSRRAGRTAEGAIDWGVPVLESSITLIADGKLSYRGRDAIELAKTATLEQVAQLLWAHDGEDLFDSPARWARQEAGAKLWRSMQSPLSKLPPLDRAMSLLPAIAPHLQHTWGRTGPAMLHSGAQLMQVLAAALTADDIGGAANREPIHHLVAQAWGLDAHAAELLRSAMVLCADHELNASTFTVRCVASTGANLYAAVSAGLAALSGPRHGGESQRVRMLLDAALEHEDIPRFLSERVRHADGLPGYGHILSGFGHPLYPQRDPRGSLLLQMLPQFAGPAKAEALLAIAEAGRQVTGQQPNIDFALAALEIACGWPRSGGLLLFALGRSAGWIAHAMEQAADGRLIRPRARYVGSFD</sequence>
<dbReference type="Gene3D" id="1.10.230.10">
    <property type="entry name" value="Cytochrome P450-Terp, domain 2"/>
    <property type="match status" value="1"/>
</dbReference>
<dbReference type="InterPro" id="IPR002020">
    <property type="entry name" value="Citrate_synthase"/>
</dbReference>
<evidence type="ECO:0000256" key="3">
    <source>
        <dbReference type="ARBA" id="ARBA00012972"/>
    </source>
</evidence>
<dbReference type="InterPro" id="IPR016143">
    <property type="entry name" value="Citrate_synth-like_sm_a-sub"/>
</dbReference>
<evidence type="ECO:0000313" key="6">
    <source>
        <dbReference type="EMBL" id="GGC85619.1"/>
    </source>
</evidence>
<evidence type="ECO:0000259" key="5">
    <source>
        <dbReference type="Pfam" id="PF12728"/>
    </source>
</evidence>
<dbReference type="PRINTS" id="PR00143">
    <property type="entry name" value="CITRTSNTHASE"/>
</dbReference>
<dbReference type="InterPro" id="IPR041657">
    <property type="entry name" value="HTH_17"/>
</dbReference>
<reference evidence="6" key="1">
    <citation type="journal article" date="2014" name="Int. J. Syst. Evol. Microbiol.">
        <title>Complete genome sequence of Corynebacterium casei LMG S-19264T (=DSM 44701T), isolated from a smear-ripened cheese.</title>
        <authorList>
            <consortium name="US DOE Joint Genome Institute (JGI-PGF)"/>
            <person name="Walter F."/>
            <person name="Albersmeier A."/>
            <person name="Kalinowski J."/>
            <person name="Ruckert C."/>
        </authorList>
    </citation>
    <scope>NUCLEOTIDE SEQUENCE</scope>
    <source>
        <strain evidence="6">CGMCC 1.10998</strain>
    </source>
</reference>
<keyword evidence="4" id="KW-0808">Transferase</keyword>
<dbReference type="EMBL" id="BMED01000003">
    <property type="protein sequence ID" value="GGC85619.1"/>
    <property type="molecule type" value="Genomic_DNA"/>
</dbReference>
<dbReference type="Pfam" id="PF12728">
    <property type="entry name" value="HTH_17"/>
    <property type="match status" value="1"/>
</dbReference>
<dbReference type="RefSeq" id="WP_188567471.1">
    <property type="nucleotide sequence ID" value="NZ_BMED01000003.1"/>
</dbReference>
<feature type="domain" description="Helix-turn-helix" evidence="5">
    <location>
        <begin position="5"/>
        <end position="55"/>
    </location>
</feature>
<gene>
    <name evidence="6" type="ORF">GCM10011396_36180</name>
</gene>
<dbReference type="InterPro" id="IPR016142">
    <property type="entry name" value="Citrate_synth-like_lrg_a-sub"/>
</dbReference>
<dbReference type="Gene3D" id="1.10.580.10">
    <property type="entry name" value="Citrate Synthase, domain 1"/>
    <property type="match status" value="1"/>
</dbReference>
<evidence type="ECO:0000256" key="4">
    <source>
        <dbReference type="ARBA" id="ARBA00022679"/>
    </source>
</evidence>
<accession>A0A916XMW3</accession>
<dbReference type="PANTHER" id="PTHR11739">
    <property type="entry name" value="CITRATE SYNTHASE"/>
    <property type="match status" value="1"/>
</dbReference>
<dbReference type="AlphaFoldDB" id="A0A916XMW3"/>
<dbReference type="Pfam" id="PF00285">
    <property type="entry name" value="Citrate_synt"/>
    <property type="match status" value="1"/>
</dbReference>
<dbReference type="PANTHER" id="PTHR11739:SF4">
    <property type="entry name" value="CITRATE SYNTHASE, PEROXISOMAL"/>
    <property type="match status" value="1"/>
</dbReference>
<evidence type="ECO:0000313" key="7">
    <source>
        <dbReference type="Proteomes" id="UP000637423"/>
    </source>
</evidence>